<evidence type="ECO:0000256" key="1">
    <source>
        <dbReference type="SAM" id="MobiDB-lite"/>
    </source>
</evidence>
<reference evidence="2" key="1">
    <citation type="journal article" date="2023" name="Genome Biol. Evol.">
        <title>First Whole Genome Sequence and Flow Cytometry Genome Size Data for the Lichen-Forming Fungus Ramalina farinacea (Ascomycota).</title>
        <authorList>
            <person name="Llewellyn T."/>
            <person name="Mian S."/>
            <person name="Hill R."/>
            <person name="Leitch I.J."/>
            <person name="Gaya E."/>
        </authorList>
    </citation>
    <scope>NUCLEOTIDE SEQUENCE</scope>
    <source>
        <strain evidence="2">LIQ254RAFAR</strain>
    </source>
</reference>
<name>A0AA43QUB7_9LECA</name>
<dbReference type="AlphaFoldDB" id="A0AA43QUB7"/>
<dbReference type="Proteomes" id="UP001161017">
    <property type="component" value="Unassembled WGS sequence"/>
</dbReference>
<sequence>MNTRNGGTPTNTSTPQKNTNSHPHCNGISTAKTNGVTKANKETSARQQRRRLRDEEDTDFIILLLKAAKQQIELDEFIKQRDRPSEEEADRHAKQRLRERAERVHRAEREWEQRVEREILEQKRRRSIEGPKPAGTAPEIYRRGKRQVKWSKRVKKAGQ</sequence>
<feature type="region of interest" description="Disordered" evidence="1">
    <location>
        <begin position="77"/>
        <end position="159"/>
    </location>
</feature>
<gene>
    <name evidence="2" type="ORF">OHK93_002929</name>
</gene>
<feature type="region of interest" description="Disordered" evidence="1">
    <location>
        <begin position="1"/>
        <end position="53"/>
    </location>
</feature>
<accession>A0AA43QUB7</accession>
<evidence type="ECO:0000313" key="3">
    <source>
        <dbReference type="Proteomes" id="UP001161017"/>
    </source>
</evidence>
<protein>
    <submittedName>
        <fullName evidence="2">Uncharacterized protein</fullName>
    </submittedName>
</protein>
<organism evidence="2 3">
    <name type="scientific">Ramalina farinacea</name>
    <dbReference type="NCBI Taxonomy" id="258253"/>
    <lineage>
        <taxon>Eukaryota</taxon>
        <taxon>Fungi</taxon>
        <taxon>Dikarya</taxon>
        <taxon>Ascomycota</taxon>
        <taxon>Pezizomycotina</taxon>
        <taxon>Lecanoromycetes</taxon>
        <taxon>OSLEUM clade</taxon>
        <taxon>Lecanoromycetidae</taxon>
        <taxon>Lecanorales</taxon>
        <taxon>Lecanorineae</taxon>
        <taxon>Ramalinaceae</taxon>
        <taxon>Ramalina</taxon>
    </lineage>
</organism>
<dbReference type="EMBL" id="JAPUFD010000015">
    <property type="protein sequence ID" value="MDI1491719.1"/>
    <property type="molecule type" value="Genomic_DNA"/>
</dbReference>
<comment type="caution">
    <text evidence="2">The sequence shown here is derived from an EMBL/GenBank/DDBJ whole genome shotgun (WGS) entry which is preliminary data.</text>
</comment>
<proteinExistence type="predicted"/>
<feature type="compositionally biased region" description="Basic and acidic residues" evidence="1">
    <location>
        <begin position="77"/>
        <end position="122"/>
    </location>
</feature>
<feature type="compositionally biased region" description="Basic residues" evidence="1">
    <location>
        <begin position="143"/>
        <end position="159"/>
    </location>
</feature>
<keyword evidence="3" id="KW-1185">Reference proteome</keyword>
<evidence type="ECO:0000313" key="2">
    <source>
        <dbReference type="EMBL" id="MDI1491719.1"/>
    </source>
</evidence>
<feature type="compositionally biased region" description="Polar residues" evidence="1">
    <location>
        <begin position="1"/>
        <end position="37"/>
    </location>
</feature>